<keyword evidence="4" id="KW-1185">Reference proteome</keyword>
<protein>
    <recommendedName>
        <fullName evidence="2">CRAL-TRIO domain-containing protein</fullName>
    </recommendedName>
</protein>
<feature type="compositionally biased region" description="Low complexity" evidence="1">
    <location>
        <begin position="1259"/>
        <end position="1269"/>
    </location>
</feature>
<feature type="compositionally biased region" description="Pro residues" evidence="1">
    <location>
        <begin position="936"/>
        <end position="948"/>
    </location>
</feature>
<feature type="region of interest" description="Disordered" evidence="1">
    <location>
        <begin position="381"/>
        <end position="401"/>
    </location>
</feature>
<evidence type="ECO:0000256" key="1">
    <source>
        <dbReference type="SAM" id="MobiDB-lite"/>
    </source>
</evidence>
<feature type="compositionally biased region" description="Low complexity" evidence="1">
    <location>
        <begin position="1320"/>
        <end position="1332"/>
    </location>
</feature>
<feature type="compositionally biased region" description="Low complexity" evidence="1">
    <location>
        <begin position="698"/>
        <end position="714"/>
    </location>
</feature>
<feature type="compositionally biased region" description="Pro residues" evidence="1">
    <location>
        <begin position="980"/>
        <end position="998"/>
    </location>
</feature>
<evidence type="ECO:0000313" key="4">
    <source>
        <dbReference type="Proteomes" id="UP001054857"/>
    </source>
</evidence>
<dbReference type="SUPFAM" id="SSF52087">
    <property type="entry name" value="CRAL/TRIO domain"/>
    <property type="match status" value="1"/>
</dbReference>
<feature type="region of interest" description="Disordered" evidence="1">
    <location>
        <begin position="461"/>
        <end position="486"/>
    </location>
</feature>
<feature type="compositionally biased region" description="Polar residues" evidence="1">
    <location>
        <begin position="302"/>
        <end position="319"/>
    </location>
</feature>
<feature type="compositionally biased region" description="Low complexity" evidence="1">
    <location>
        <begin position="949"/>
        <end position="962"/>
    </location>
</feature>
<dbReference type="InterPro" id="IPR001251">
    <property type="entry name" value="CRAL-TRIO_dom"/>
</dbReference>
<dbReference type="InterPro" id="IPR036865">
    <property type="entry name" value="CRAL-TRIO_dom_sf"/>
</dbReference>
<reference evidence="3 4" key="1">
    <citation type="journal article" date="2021" name="Sci. Rep.">
        <title>Genome sequencing of the multicellular alga Astrephomene provides insights into convergent evolution of germ-soma differentiation.</title>
        <authorList>
            <person name="Yamashita S."/>
            <person name="Yamamoto K."/>
            <person name="Matsuzaki R."/>
            <person name="Suzuki S."/>
            <person name="Yamaguchi H."/>
            <person name="Hirooka S."/>
            <person name="Minakuchi Y."/>
            <person name="Miyagishima S."/>
            <person name="Kawachi M."/>
            <person name="Toyoda A."/>
            <person name="Nozaki H."/>
        </authorList>
    </citation>
    <scope>NUCLEOTIDE SEQUENCE [LARGE SCALE GENOMIC DNA]</scope>
    <source>
        <strain evidence="3 4">NIES-4017</strain>
    </source>
</reference>
<dbReference type="Pfam" id="PF13716">
    <property type="entry name" value="CRAL_TRIO_2"/>
    <property type="match status" value="1"/>
</dbReference>
<dbReference type="PROSITE" id="PS50191">
    <property type="entry name" value="CRAL_TRIO"/>
    <property type="match status" value="1"/>
</dbReference>
<evidence type="ECO:0000259" key="2">
    <source>
        <dbReference type="PROSITE" id="PS50191"/>
    </source>
</evidence>
<feature type="compositionally biased region" description="Low complexity" evidence="1">
    <location>
        <begin position="906"/>
        <end position="921"/>
    </location>
</feature>
<feature type="compositionally biased region" description="Low complexity" evidence="1">
    <location>
        <begin position="466"/>
        <end position="475"/>
    </location>
</feature>
<feature type="compositionally biased region" description="Pro residues" evidence="1">
    <location>
        <begin position="1015"/>
        <end position="1045"/>
    </location>
</feature>
<evidence type="ECO:0000313" key="3">
    <source>
        <dbReference type="EMBL" id="GFR43549.1"/>
    </source>
</evidence>
<sequence>MLASRNCYCDQLNSASCVRCMDTASEAQDSLLESTYEASFQQLGKSGSSEADADEPQARRNGSPHDLSRQLGPVAPSTEEALEAPAACVETTVIEPSAATTAVAGAELSGPADFSSSDMDTGIFPPSSFEAAANTDSAMTDSVPTSCPIIKPVAEVFPPSDCDRNPMCDSCDTAGGAPDLASNSCLPATRSPAATTTAEGAGVDGHAVVNKLEQGKDDGGALKVECLEPQGQLDIQPSQQQHAHAEEIIDSAGPAQEHVGEETLEVDSPKEIEALLEKPGAQLAEQTELLQPEEDEAAFVSASGSQGQGEQEEPAQSSEAVAVTISEGESAAVVKDCIFEAPSEVQQPQQPSLGEAVDTDASFEAVELVASGNNVALVPDTSTGAAAPDMSPEEPLASSAEAPVAGLADAWADCLEQPAFATGSGVDLAAVSGAWSNCEQPVNADSSPLTAIELSVETTAPEAANAEQPASSASATEEEQTAEVPAALASADSSAHLLLDDYRIAAAAGLVSPELASLLGLAPPMAGAAEPAGGFEEVSLAGRDGEGYAGLAQEDEEEEEDVEEDAVEDEDAVQQGAQTDEPPAALVEGAQMEAVRQASAQEALLNGDAGVAAMVDSSSGAGAAAGAAAPATLAAAAVAPGHTAAVAGGRTPQVPLVAASRRPVRGDPFDAADTDEDEPVMSTRPYNFEEPDDEQGHQLQQQAPAAGAATANAPPQMLPANAAALAAGSQTDGCAAGVAAVSGVGVAAAAAGVAVGAAAMAGRGTATGAHPAGPPAAPQPAPLSQWVPVRGGNHTAPNVLAMGPPPHANYMQAPVQGSLPQPQWGPQPPSGPLPGGAPASPASRMLPTSMPPSGSPASAPGPGPRPQFPLQQHPQQPPQMPPGAMPSQPPPPGSTRLIVGGPNSGPAPAGHMGPPQHGQGPLQARGAPQPMQHPNGPVPPDMRPPGPPQAMMQPGPGGMAPRPGMPHPGAPNGAAGPGYAPGPVPGPFGGPGVRPPNVGPNAPMAMRGPGGQPLPFRPPGPPGAPGFGGPRPPMPPGPPPPPSPYPGLLYSEGRDTLGRPVVVLNTAMLPSKAKKADVLQYVLQQLRPLVEREYVLVVLSLALGVKAGSVSSAWALGAYRSLAKPYRKNVKHIVLVQPSAWARALLALAQPFVSKKAAHKVKKVDNLVQIAEATGGEVKLESLGSRFVREIQYGLGASPLAGLAPPPPGPPAAGPPQQRPPFPGPPGGHPAGVRPPPPHLMMGPGGLVVPHPGLHPHGGHPMAPHQHAGPRPPPGSGASTPVYGPGGPGRVSGPPPPQPQFAAPPNGPMPAFGPGGGQGAPMQGGFPQQAGPYMAPPGMPRQGDAMRMPQ</sequence>
<dbReference type="EMBL" id="BMAR01000006">
    <property type="protein sequence ID" value="GFR43549.1"/>
    <property type="molecule type" value="Genomic_DNA"/>
</dbReference>
<feature type="compositionally biased region" description="Polar residues" evidence="1">
    <location>
        <begin position="39"/>
        <end position="49"/>
    </location>
</feature>
<feature type="region of interest" description="Disordered" evidence="1">
    <location>
        <begin position="657"/>
        <end position="714"/>
    </location>
</feature>
<dbReference type="Gene3D" id="3.40.525.10">
    <property type="entry name" value="CRAL-TRIO lipid binding domain"/>
    <property type="match status" value="1"/>
</dbReference>
<dbReference type="Proteomes" id="UP001054857">
    <property type="component" value="Unassembled WGS sequence"/>
</dbReference>
<name>A0AAD3HJE7_9CHLO</name>
<feature type="region of interest" description="Disordered" evidence="1">
    <location>
        <begin position="39"/>
        <end position="83"/>
    </location>
</feature>
<feature type="compositionally biased region" description="Acidic residues" evidence="1">
    <location>
        <begin position="553"/>
        <end position="572"/>
    </location>
</feature>
<feature type="compositionally biased region" description="Pro residues" evidence="1">
    <location>
        <begin position="875"/>
        <end position="893"/>
    </location>
</feature>
<feature type="region of interest" description="Disordered" evidence="1">
    <location>
        <begin position="1199"/>
        <end position="1350"/>
    </location>
</feature>
<feature type="compositionally biased region" description="Low complexity" evidence="1">
    <location>
        <begin position="1300"/>
        <end position="1312"/>
    </location>
</feature>
<feature type="compositionally biased region" description="Pro residues" evidence="1">
    <location>
        <begin position="772"/>
        <end position="781"/>
    </location>
</feature>
<feature type="compositionally biased region" description="Pro residues" evidence="1">
    <location>
        <begin position="1204"/>
        <end position="1239"/>
    </location>
</feature>
<gene>
    <name evidence="3" type="ORF">Agub_g4642</name>
</gene>
<feature type="region of interest" description="Disordered" evidence="1">
    <location>
        <begin position="297"/>
        <end position="320"/>
    </location>
</feature>
<accession>A0AAD3HJE7</accession>
<feature type="region of interest" description="Disordered" evidence="1">
    <location>
        <begin position="550"/>
        <end position="578"/>
    </location>
</feature>
<feature type="compositionally biased region" description="Pro residues" evidence="1">
    <location>
        <begin position="849"/>
        <end position="867"/>
    </location>
</feature>
<feature type="domain" description="CRAL-TRIO" evidence="2">
    <location>
        <begin position="1045"/>
        <end position="1195"/>
    </location>
</feature>
<organism evidence="3 4">
    <name type="scientific">Astrephomene gubernaculifera</name>
    <dbReference type="NCBI Taxonomy" id="47775"/>
    <lineage>
        <taxon>Eukaryota</taxon>
        <taxon>Viridiplantae</taxon>
        <taxon>Chlorophyta</taxon>
        <taxon>core chlorophytes</taxon>
        <taxon>Chlorophyceae</taxon>
        <taxon>CS clade</taxon>
        <taxon>Chlamydomonadales</taxon>
        <taxon>Astrephomenaceae</taxon>
        <taxon>Astrephomene</taxon>
    </lineage>
</organism>
<feature type="region of interest" description="Disordered" evidence="1">
    <location>
        <begin position="765"/>
        <end position="1047"/>
    </location>
</feature>
<feature type="compositionally biased region" description="Acidic residues" evidence="1">
    <location>
        <begin position="670"/>
        <end position="679"/>
    </location>
</feature>
<proteinExistence type="predicted"/>
<comment type="caution">
    <text evidence="3">The sequence shown here is derived from an EMBL/GenBank/DDBJ whole genome shotgun (WGS) entry which is preliminary data.</text>
</comment>
<feature type="compositionally biased region" description="Pro residues" evidence="1">
    <location>
        <begin position="823"/>
        <end position="832"/>
    </location>
</feature>